<feature type="region of interest" description="Disordered" evidence="4">
    <location>
        <begin position="1"/>
        <end position="117"/>
    </location>
</feature>
<evidence type="ECO:0000256" key="1">
    <source>
        <dbReference type="ARBA" id="ARBA00022737"/>
    </source>
</evidence>
<dbReference type="PROSITE" id="PS50302">
    <property type="entry name" value="PUM"/>
    <property type="match status" value="3"/>
</dbReference>
<evidence type="ECO:0000256" key="3">
    <source>
        <dbReference type="PROSITE-ProRule" id="PRU00317"/>
    </source>
</evidence>
<accession>A0A9P8AIX9</accession>
<dbReference type="GeneID" id="66117360"/>
<dbReference type="SMART" id="SM00025">
    <property type="entry name" value="Pumilio"/>
    <property type="match status" value="6"/>
</dbReference>
<gene>
    <name evidence="6" type="primary">PUF6</name>
    <name evidence="6" type="ORF">KQ657_003986</name>
</gene>
<name>A0A9P8AIX9_9ASCO</name>
<keyword evidence="2" id="KW-0694">RNA-binding</keyword>
<feature type="compositionally biased region" description="Acidic residues" evidence="4">
    <location>
        <begin position="64"/>
        <end position="94"/>
    </location>
</feature>
<evidence type="ECO:0000313" key="7">
    <source>
        <dbReference type="Proteomes" id="UP000790833"/>
    </source>
</evidence>
<evidence type="ECO:0000256" key="2">
    <source>
        <dbReference type="ARBA" id="ARBA00022884"/>
    </source>
</evidence>
<dbReference type="Pfam" id="PF08144">
    <property type="entry name" value="CPL"/>
    <property type="match status" value="1"/>
</dbReference>
<dbReference type="RefSeq" id="XP_043050425.1">
    <property type="nucleotide sequence ID" value="XM_043194674.1"/>
</dbReference>
<protein>
    <submittedName>
        <fullName evidence="6">Pumilio domain member 6</fullName>
    </submittedName>
</protein>
<dbReference type="Gene3D" id="1.25.10.10">
    <property type="entry name" value="Leucine-rich Repeat Variant"/>
    <property type="match status" value="1"/>
</dbReference>
<evidence type="ECO:0000256" key="4">
    <source>
        <dbReference type="SAM" id="MobiDB-lite"/>
    </source>
</evidence>
<feature type="compositionally biased region" description="Basic and acidic residues" evidence="4">
    <location>
        <begin position="95"/>
        <end position="117"/>
    </location>
</feature>
<keyword evidence="7" id="KW-1185">Reference proteome</keyword>
<dbReference type="GO" id="GO:0003729">
    <property type="term" value="F:mRNA binding"/>
    <property type="evidence" value="ECO:0007669"/>
    <property type="project" value="TreeGrafter"/>
</dbReference>
<dbReference type="InterPro" id="IPR012959">
    <property type="entry name" value="CPL_dom"/>
</dbReference>
<reference evidence="6" key="1">
    <citation type="submission" date="2021-03" db="EMBL/GenBank/DDBJ databases">
        <authorList>
            <person name="Palmer J.M."/>
        </authorList>
    </citation>
    <scope>NUCLEOTIDE SEQUENCE</scope>
    <source>
        <strain evidence="6">ARV_011</strain>
    </source>
</reference>
<feature type="repeat" description="Pumilio" evidence="3">
    <location>
        <begin position="234"/>
        <end position="270"/>
    </location>
</feature>
<dbReference type="InterPro" id="IPR016024">
    <property type="entry name" value="ARM-type_fold"/>
</dbReference>
<dbReference type="EMBL" id="JAHMUF010000005">
    <property type="protein sequence ID" value="KAG7194878.1"/>
    <property type="molecule type" value="Genomic_DNA"/>
</dbReference>
<dbReference type="PANTHER" id="PTHR13389:SF0">
    <property type="entry name" value="PUMILIO HOMOLOG 3"/>
    <property type="match status" value="1"/>
</dbReference>
<dbReference type="InterPro" id="IPR001313">
    <property type="entry name" value="Pumilio_RNA-bd_rpt"/>
</dbReference>
<dbReference type="InterPro" id="IPR040059">
    <property type="entry name" value="PUM3"/>
</dbReference>
<dbReference type="SUPFAM" id="SSF48371">
    <property type="entry name" value="ARM repeat"/>
    <property type="match status" value="1"/>
</dbReference>
<dbReference type="PROSITE" id="PS50303">
    <property type="entry name" value="PUM_HD"/>
    <property type="match status" value="1"/>
</dbReference>
<sequence length="681" mass="77246">MAPVAKGTKRTNNSKSVGEPVPKKTKSSKKAEPEPESESELEQDLVSDDSVELSASSDSASDSEKDELDDDDDEDELDELDEQDENDDDDDDDEKSSIVDPNKKTSKEQHIEQRKSLEERKLKRKSGVQVQQIKSLWERLRSTTPKPTADVREKLCAEIWELSKDVVSDLVMKHDASRVVQTLVKFSSKERREAITNSMKGQFYVLATSSYGKYLLIKLLHYGSKDSKALILNELHGKLRKLMRHREGAHVVEDLYVLYSTADQRQQMIREFWGAEYAVFKDSGKGKTVLDIVNELSEKRQLVMSNLYGTINASVEKGSTGFQILHAAMREYTTVLADDIERNDKQIREFIELLAPQFAELVHTTEGAEVASTLIALANAKERKQIVKSLKQHGAELIKNENGNTVLITLFMTIDDTVLLHKSFCVELFTADSLPNLIQEKFSRRPLLYILKGLDGKYFSPLLKKDYLKYEKLAYSKTTKKPQDQRRKELVSKALPIIYKSILESAADKPNILNMLSSNIGAQFLTELIITPSDDDKEVNEDLRPQLVQLIFENSIEGDVLEDYHFLNKVPFITRSIKALLQGNEYKFDSESKRLNRIPEGKIPSIGTDFAVKVANHILENQVSNWLQGQPAFVVVFTVEVLQALEEQKTYQKLIKALAKEKKTLSKNKDDKGSQLLLKGL</sequence>
<dbReference type="InterPro" id="IPR011989">
    <property type="entry name" value="ARM-like"/>
</dbReference>
<feature type="repeat" description="Pumilio" evidence="3">
    <location>
        <begin position="161"/>
        <end position="197"/>
    </location>
</feature>
<feature type="compositionally biased region" description="Acidic residues" evidence="4">
    <location>
        <begin position="34"/>
        <end position="51"/>
    </location>
</feature>
<feature type="repeat" description="Pumilio" evidence="3">
    <location>
        <begin position="198"/>
        <end position="233"/>
    </location>
</feature>
<keyword evidence="1" id="KW-0677">Repeat</keyword>
<comment type="caution">
    <text evidence="6">The sequence shown here is derived from an EMBL/GenBank/DDBJ whole genome shotgun (WGS) entry which is preliminary data.</text>
</comment>
<dbReference type="GO" id="GO:0006417">
    <property type="term" value="P:regulation of translation"/>
    <property type="evidence" value="ECO:0007669"/>
    <property type="project" value="TreeGrafter"/>
</dbReference>
<dbReference type="InterPro" id="IPR033133">
    <property type="entry name" value="PUM-HD"/>
</dbReference>
<dbReference type="Proteomes" id="UP000790833">
    <property type="component" value="Unassembled WGS sequence"/>
</dbReference>
<dbReference type="GO" id="GO:0010629">
    <property type="term" value="P:negative regulation of gene expression"/>
    <property type="evidence" value="ECO:0007669"/>
    <property type="project" value="UniProtKB-ARBA"/>
</dbReference>
<evidence type="ECO:0000259" key="5">
    <source>
        <dbReference type="PROSITE" id="PS50303"/>
    </source>
</evidence>
<dbReference type="GO" id="GO:0005730">
    <property type="term" value="C:nucleolus"/>
    <property type="evidence" value="ECO:0007669"/>
    <property type="project" value="TreeGrafter"/>
</dbReference>
<feature type="domain" description="PUM-HD" evidence="5">
    <location>
        <begin position="140"/>
        <end position="495"/>
    </location>
</feature>
<dbReference type="PANTHER" id="PTHR13389">
    <property type="entry name" value="PUMILIO HOMOLOG 3"/>
    <property type="match status" value="1"/>
</dbReference>
<proteinExistence type="predicted"/>
<organism evidence="6 7">
    <name type="scientific">Scheffersomyces spartinae</name>
    <dbReference type="NCBI Taxonomy" id="45513"/>
    <lineage>
        <taxon>Eukaryota</taxon>
        <taxon>Fungi</taxon>
        <taxon>Dikarya</taxon>
        <taxon>Ascomycota</taxon>
        <taxon>Saccharomycotina</taxon>
        <taxon>Pichiomycetes</taxon>
        <taxon>Debaryomycetaceae</taxon>
        <taxon>Scheffersomyces</taxon>
    </lineage>
</organism>
<dbReference type="OrthoDB" id="497380at2759"/>
<dbReference type="AlphaFoldDB" id="A0A9P8AIX9"/>
<evidence type="ECO:0000313" key="6">
    <source>
        <dbReference type="EMBL" id="KAG7194878.1"/>
    </source>
</evidence>